<name>A0A0E9QD27_ANGAN</name>
<evidence type="ECO:0000313" key="1">
    <source>
        <dbReference type="EMBL" id="JAH14018.1"/>
    </source>
</evidence>
<dbReference type="AlphaFoldDB" id="A0A0E9QD27"/>
<reference evidence="1" key="2">
    <citation type="journal article" date="2015" name="Fish Shellfish Immunol.">
        <title>Early steps in the European eel (Anguilla anguilla)-Vibrio vulnificus interaction in the gills: Role of the RtxA13 toxin.</title>
        <authorList>
            <person name="Callol A."/>
            <person name="Pajuelo D."/>
            <person name="Ebbesson L."/>
            <person name="Teles M."/>
            <person name="MacKenzie S."/>
            <person name="Amaro C."/>
        </authorList>
    </citation>
    <scope>NUCLEOTIDE SEQUENCE</scope>
</reference>
<sequence length="47" mass="5253">MESNLTALSSTTSRQCCASLRGLIPLLQLISSPNHCKESELYRLHFC</sequence>
<proteinExistence type="predicted"/>
<dbReference type="EMBL" id="GBXM01094559">
    <property type="protein sequence ID" value="JAH14018.1"/>
    <property type="molecule type" value="Transcribed_RNA"/>
</dbReference>
<accession>A0A0E9QD27</accession>
<protein>
    <submittedName>
        <fullName evidence="1">Uncharacterized protein</fullName>
    </submittedName>
</protein>
<organism evidence="1">
    <name type="scientific">Anguilla anguilla</name>
    <name type="common">European freshwater eel</name>
    <name type="synonym">Muraena anguilla</name>
    <dbReference type="NCBI Taxonomy" id="7936"/>
    <lineage>
        <taxon>Eukaryota</taxon>
        <taxon>Metazoa</taxon>
        <taxon>Chordata</taxon>
        <taxon>Craniata</taxon>
        <taxon>Vertebrata</taxon>
        <taxon>Euteleostomi</taxon>
        <taxon>Actinopterygii</taxon>
        <taxon>Neopterygii</taxon>
        <taxon>Teleostei</taxon>
        <taxon>Anguilliformes</taxon>
        <taxon>Anguillidae</taxon>
        <taxon>Anguilla</taxon>
    </lineage>
</organism>
<reference evidence="1" key="1">
    <citation type="submission" date="2014-11" db="EMBL/GenBank/DDBJ databases">
        <authorList>
            <person name="Amaro Gonzalez C."/>
        </authorList>
    </citation>
    <scope>NUCLEOTIDE SEQUENCE</scope>
</reference>